<protein>
    <submittedName>
        <fullName evidence="3">Conserved protein</fullName>
    </submittedName>
</protein>
<name>A0Q3E6_CLONN</name>
<reference evidence="3 4" key="1">
    <citation type="journal article" date="2006" name="Nat. Biotechnol.">
        <title>The genome and transcriptomes of the anti-tumor agent Clostridium novyi-NT.</title>
        <authorList>
            <person name="Bettegowda C."/>
            <person name="Huang X."/>
            <person name="Lin J."/>
            <person name="Cheong I."/>
            <person name="Kohli M."/>
            <person name="Szabo S.A."/>
            <person name="Zhang X."/>
            <person name="Diaz L.A. Jr."/>
            <person name="Velculescu V.E."/>
            <person name="Parmigiani G."/>
            <person name="Kinzler K.W."/>
            <person name="Vogelstein B."/>
            <person name="Zhou S."/>
        </authorList>
    </citation>
    <scope>NUCLEOTIDE SEQUENCE [LARGE SCALE GENOMIC DNA]</scope>
    <source>
        <strain evidence="3 4">NT</strain>
    </source>
</reference>
<evidence type="ECO:0000259" key="2">
    <source>
        <dbReference type="Pfam" id="PF25538"/>
    </source>
</evidence>
<keyword evidence="4" id="KW-1185">Reference proteome</keyword>
<sequence length="521" mass="61549">MTAKRNYSRYFIILQEDEKGYSVDPNKCPTGYAKVERKNNKCKVSYYVQNLKKSNDGYCMVLICDRKKDKRLVKVGEINIDAYGRAEVSYEYDINNIANCNIPMDNIKGASIVRIKDSNVHGILTGFVSGAKLDDWKSYVVIEGESRANNEEVKEEVNEEVEVKAETKVDVKVEVESQENIFDKYENDIEKHKESEEEVKKELREIKEESPEEENKKEESIELESKKSESVELEAKKSESIKTEVDEDDTREADVVEELENVEKKENKIEENIESIKNDIKERVQEEKEIEEELEVAQNMQFDENDTRRCDCDCDWDCECDCEDKKKSKNKKEEKKKDKEKEKEKQKEKEKAKEKEKEKEKDKKKDKDKKDKCPYEEYCHMNWEKEYYKHIVEGLKEEKGICEELGKCHWYKIDYMDLIQMKPGIDFSKYSMIYYPMINYISYIMRKGHYLMGFKYDKEGKMKYLVYGIPGTKSIVDQPFNGATGFVTWVPEHAKDNNSNNGYWVMFYDFKKCTVVIPVKK</sequence>
<feature type="domain" description="DUF7922" evidence="2">
    <location>
        <begin position="10"/>
        <end position="129"/>
    </location>
</feature>
<dbReference type="AlphaFoldDB" id="A0Q3E6"/>
<feature type="region of interest" description="Disordered" evidence="1">
    <location>
        <begin position="333"/>
        <end position="370"/>
    </location>
</feature>
<dbReference type="Proteomes" id="UP000008220">
    <property type="component" value="Chromosome"/>
</dbReference>
<dbReference type="eggNOG" id="COG4547">
    <property type="taxonomic scope" value="Bacteria"/>
</dbReference>
<accession>A0Q3E6</accession>
<dbReference type="Pfam" id="PF25538">
    <property type="entry name" value="DUF7922"/>
    <property type="match status" value="1"/>
</dbReference>
<dbReference type="EMBL" id="CP000382">
    <property type="protein sequence ID" value="ABK62592.1"/>
    <property type="molecule type" value="Genomic_DNA"/>
</dbReference>
<evidence type="ECO:0000313" key="4">
    <source>
        <dbReference type="Proteomes" id="UP000008220"/>
    </source>
</evidence>
<dbReference type="KEGG" id="cno:NT01CX_0682"/>
<dbReference type="HOGENOM" id="CLU_032034_0_0_9"/>
<dbReference type="PATRIC" id="fig|386415.7.peg.2186"/>
<dbReference type="InterPro" id="IPR057682">
    <property type="entry name" value="DUF7922"/>
</dbReference>
<organism evidence="3 4">
    <name type="scientific">Clostridium novyi (strain NT)</name>
    <dbReference type="NCBI Taxonomy" id="386415"/>
    <lineage>
        <taxon>Bacteria</taxon>
        <taxon>Bacillati</taxon>
        <taxon>Bacillota</taxon>
        <taxon>Clostridia</taxon>
        <taxon>Eubacteriales</taxon>
        <taxon>Clostridiaceae</taxon>
        <taxon>Clostridium</taxon>
    </lineage>
</organism>
<dbReference type="STRING" id="386415.NT01CX_0682"/>
<dbReference type="RefSeq" id="WP_011723127.1">
    <property type="nucleotide sequence ID" value="NC_008593.1"/>
</dbReference>
<feature type="compositionally biased region" description="Acidic residues" evidence="1">
    <location>
        <begin position="245"/>
        <end position="258"/>
    </location>
</feature>
<feature type="region of interest" description="Disordered" evidence="1">
    <location>
        <begin position="186"/>
        <end position="258"/>
    </location>
</feature>
<feature type="compositionally biased region" description="Basic and acidic residues" evidence="1">
    <location>
        <begin position="186"/>
        <end position="244"/>
    </location>
</feature>
<gene>
    <name evidence="3" type="ordered locus">NT01CX_0682</name>
</gene>
<evidence type="ECO:0000256" key="1">
    <source>
        <dbReference type="SAM" id="MobiDB-lite"/>
    </source>
</evidence>
<evidence type="ECO:0000313" key="3">
    <source>
        <dbReference type="EMBL" id="ABK62592.1"/>
    </source>
</evidence>
<proteinExistence type="predicted"/>